<comment type="similarity">
    <text evidence="7 8">Belongs to the PINc/VapC protein family.</text>
</comment>
<dbReference type="Proteomes" id="UP001165488">
    <property type="component" value="Unassembled WGS sequence"/>
</dbReference>
<keyword evidence="8" id="KW-0800">Toxin</keyword>
<evidence type="ECO:0000256" key="7">
    <source>
        <dbReference type="ARBA" id="ARBA00038093"/>
    </source>
</evidence>
<reference evidence="10" key="1">
    <citation type="submission" date="2022-03" db="EMBL/GenBank/DDBJ databases">
        <title>De novo assembled genomes of Belliella spp. (Cyclobacteriaceae) strains.</title>
        <authorList>
            <person name="Szabo A."/>
            <person name="Korponai K."/>
            <person name="Felfoldi T."/>
        </authorList>
    </citation>
    <scope>NUCLEOTIDE SEQUENCE</scope>
    <source>
        <strain evidence="10">DSM 107340</strain>
    </source>
</reference>
<keyword evidence="3 8" id="KW-0540">Nuclease</keyword>
<evidence type="ECO:0000256" key="6">
    <source>
        <dbReference type="ARBA" id="ARBA00022842"/>
    </source>
</evidence>
<keyword evidence="6 8" id="KW-0460">Magnesium</keyword>
<keyword evidence="11" id="KW-1185">Reference proteome</keyword>
<evidence type="ECO:0000256" key="4">
    <source>
        <dbReference type="ARBA" id="ARBA00022723"/>
    </source>
</evidence>
<comment type="caution">
    <text evidence="10">The sequence shown here is derived from an EMBL/GenBank/DDBJ whole genome shotgun (WGS) entry which is preliminary data.</text>
</comment>
<accession>A0ABS9UM82</accession>
<feature type="domain" description="PIN" evidence="9">
    <location>
        <begin position="3"/>
        <end position="122"/>
    </location>
</feature>
<keyword evidence="2 8" id="KW-1277">Toxin-antitoxin system</keyword>
<dbReference type="PANTHER" id="PTHR33653:SF1">
    <property type="entry name" value="RIBONUCLEASE VAPC2"/>
    <property type="match status" value="1"/>
</dbReference>
<gene>
    <name evidence="8" type="primary">vapC</name>
    <name evidence="10" type="ORF">MM236_07045</name>
</gene>
<evidence type="ECO:0000256" key="8">
    <source>
        <dbReference type="HAMAP-Rule" id="MF_00265"/>
    </source>
</evidence>
<evidence type="ECO:0000256" key="1">
    <source>
        <dbReference type="ARBA" id="ARBA00001946"/>
    </source>
</evidence>
<dbReference type="EC" id="3.1.-.-" evidence="8"/>
<dbReference type="HAMAP" id="MF_00265">
    <property type="entry name" value="VapC_Nob1"/>
    <property type="match status" value="1"/>
</dbReference>
<name>A0ABS9UM82_9BACT</name>
<feature type="binding site" evidence="8">
    <location>
        <position position="96"/>
    </location>
    <ligand>
        <name>Mg(2+)</name>
        <dbReference type="ChEBI" id="CHEBI:18420"/>
    </ligand>
</feature>
<dbReference type="CDD" id="cd18743">
    <property type="entry name" value="PIN_VapC4-5_FitB-like"/>
    <property type="match status" value="1"/>
</dbReference>
<dbReference type="Pfam" id="PF01850">
    <property type="entry name" value="PIN"/>
    <property type="match status" value="1"/>
</dbReference>
<dbReference type="SUPFAM" id="SSF88723">
    <property type="entry name" value="PIN domain-like"/>
    <property type="match status" value="1"/>
</dbReference>
<comment type="cofactor">
    <cofactor evidence="1 8">
        <name>Mg(2+)</name>
        <dbReference type="ChEBI" id="CHEBI:18420"/>
    </cofactor>
</comment>
<sequence length="132" mass="15099">MKYLLDTNICTHFLRGKYGLIEKFEQLGTESFAISEITLAELVFGAENSKNPQKNLDLIEVFANQVVILPIFSAIYLYGKEKARLRSIGLQISDFDLLIGCTAIEKDLIMVTENLKEFHRISGIRLENWVTR</sequence>
<evidence type="ECO:0000256" key="3">
    <source>
        <dbReference type="ARBA" id="ARBA00022722"/>
    </source>
</evidence>
<dbReference type="EMBL" id="JAKZGS010000004">
    <property type="protein sequence ID" value="MCH7397736.1"/>
    <property type="molecule type" value="Genomic_DNA"/>
</dbReference>
<dbReference type="InterPro" id="IPR002716">
    <property type="entry name" value="PIN_dom"/>
</dbReference>
<dbReference type="InterPro" id="IPR022907">
    <property type="entry name" value="VapC_family"/>
</dbReference>
<evidence type="ECO:0000313" key="11">
    <source>
        <dbReference type="Proteomes" id="UP001165488"/>
    </source>
</evidence>
<dbReference type="InterPro" id="IPR050556">
    <property type="entry name" value="Type_II_TA_system_RNase"/>
</dbReference>
<keyword evidence="5 8" id="KW-0378">Hydrolase</keyword>
<comment type="function">
    <text evidence="8">Toxic component of a toxin-antitoxin (TA) system. An RNase.</text>
</comment>
<dbReference type="Gene3D" id="3.40.50.1010">
    <property type="entry name" value="5'-nuclease"/>
    <property type="match status" value="1"/>
</dbReference>
<protein>
    <recommendedName>
        <fullName evidence="8">Ribonuclease VapC</fullName>
        <shortName evidence="8">RNase VapC</shortName>
        <ecNumber evidence="8">3.1.-.-</ecNumber>
    </recommendedName>
    <alternativeName>
        <fullName evidence="8">Toxin VapC</fullName>
    </alternativeName>
</protein>
<evidence type="ECO:0000256" key="2">
    <source>
        <dbReference type="ARBA" id="ARBA00022649"/>
    </source>
</evidence>
<dbReference type="InterPro" id="IPR029060">
    <property type="entry name" value="PIN-like_dom_sf"/>
</dbReference>
<proteinExistence type="inferred from homology"/>
<feature type="binding site" evidence="8">
    <location>
        <position position="6"/>
    </location>
    <ligand>
        <name>Mg(2+)</name>
        <dbReference type="ChEBI" id="CHEBI:18420"/>
    </ligand>
</feature>
<evidence type="ECO:0000259" key="9">
    <source>
        <dbReference type="Pfam" id="PF01850"/>
    </source>
</evidence>
<organism evidence="10 11">
    <name type="scientific">Belliella calami</name>
    <dbReference type="NCBI Taxonomy" id="2923436"/>
    <lineage>
        <taxon>Bacteria</taxon>
        <taxon>Pseudomonadati</taxon>
        <taxon>Bacteroidota</taxon>
        <taxon>Cytophagia</taxon>
        <taxon>Cytophagales</taxon>
        <taxon>Cyclobacteriaceae</taxon>
        <taxon>Belliella</taxon>
    </lineage>
</organism>
<evidence type="ECO:0000256" key="5">
    <source>
        <dbReference type="ARBA" id="ARBA00022801"/>
    </source>
</evidence>
<evidence type="ECO:0000313" key="10">
    <source>
        <dbReference type="EMBL" id="MCH7397736.1"/>
    </source>
</evidence>
<dbReference type="RefSeq" id="WP_241274248.1">
    <property type="nucleotide sequence ID" value="NZ_JAKZGS010000004.1"/>
</dbReference>
<keyword evidence="4 8" id="KW-0479">Metal-binding</keyword>
<dbReference type="PANTHER" id="PTHR33653">
    <property type="entry name" value="RIBONUCLEASE VAPC2"/>
    <property type="match status" value="1"/>
</dbReference>